<gene>
    <name evidence="1" type="ORF">DPMN_064578</name>
</gene>
<dbReference type="EMBL" id="JAIWYP010000013">
    <property type="protein sequence ID" value="KAH3721639.1"/>
    <property type="molecule type" value="Genomic_DNA"/>
</dbReference>
<reference evidence="1" key="2">
    <citation type="submission" date="2020-11" db="EMBL/GenBank/DDBJ databases">
        <authorList>
            <person name="McCartney M.A."/>
            <person name="Auch B."/>
            <person name="Kono T."/>
            <person name="Mallez S."/>
            <person name="Becker A."/>
            <person name="Gohl D.M."/>
            <person name="Silverstein K.A.T."/>
            <person name="Koren S."/>
            <person name="Bechman K.B."/>
            <person name="Herman A."/>
            <person name="Abrahante J.E."/>
            <person name="Garbe J."/>
        </authorList>
    </citation>
    <scope>NUCLEOTIDE SEQUENCE</scope>
    <source>
        <strain evidence="1">Duluth1</strain>
        <tissue evidence="1">Whole animal</tissue>
    </source>
</reference>
<keyword evidence="2" id="KW-1185">Reference proteome</keyword>
<proteinExistence type="predicted"/>
<evidence type="ECO:0000313" key="1">
    <source>
        <dbReference type="EMBL" id="KAH3721639.1"/>
    </source>
</evidence>
<sequence>MNNLIHRAVTAVKLLVTDALGSAFPSKNFASPPSLVFSNGLKWTPFVLNRKVYATIHTRPSARDVIGCEEVHLNVGFEVSGPARSFRR</sequence>
<accession>A0A9D4HL63</accession>
<name>A0A9D4HL63_DREPO</name>
<comment type="caution">
    <text evidence="1">The sequence shown here is derived from an EMBL/GenBank/DDBJ whole genome shotgun (WGS) entry which is preliminary data.</text>
</comment>
<evidence type="ECO:0000313" key="2">
    <source>
        <dbReference type="Proteomes" id="UP000828390"/>
    </source>
</evidence>
<dbReference type="Proteomes" id="UP000828390">
    <property type="component" value="Unassembled WGS sequence"/>
</dbReference>
<dbReference type="AlphaFoldDB" id="A0A9D4HL63"/>
<organism evidence="1 2">
    <name type="scientific">Dreissena polymorpha</name>
    <name type="common">Zebra mussel</name>
    <name type="synonym">Mytilus polymorpha</name>
    <dbReference type="NCBI Taxonomy" id="45954"/>
    <lineage>
        <taxon>Eukaryota</taxon>
        <taxon>Metazoa</taxon>
        <taxon>Spiralia</taxon>
        <taxon>Lophotrochozoa</taxon>
        <taxon>Mollusca</taxon>
        <taxon>Bivalvia</taxon>
        <taxon>Autobranchia</taxon>
        <taxon>Heteroconchia</taxon>
        <taxon>Euheterodonta</taxon>
        <taxon>Imparidentia</taxon>
        <taxon>Neoheterodontei</taxon>
        <taxon>Myida</taxon>
        <taxon>Dreissenoidea</taxon>
        <taxon>Dreissenidae</taxon>
        <taxon>Dreissena</taxon>
    </lineage>
</organism>
<reference evidence="1" key="1">
    <citation type="journal article" date="2019" name="bioRxiv">
        <title>The Genome of the Zebra Mussel, Dreissena polymorpha: A Resource for Invasive Species Research.</title>
        <authorList>
            <person name="McCartney M.A."/>
            <person name="Auch B."/>
            <person name="Kono T."/>
            <person name="Mallez S."/>
            <person name="Zhang Y."/>
            <person name="Obille A."/>
            <person name="Becker A."/>
            <person name="Abrahante J.E."/>
            <person name="Garbe J."/>
            <person name="Badalamenti J.P."/>
            <person name="Herman A."/>
            <person name="Mangelson H."/>
            <person name="Liachko I."/>
            <person name="Sullivan S."/>
            <person name="Sone E.D."/>
            <person name="Koren S."/>
            <person name="Silverstein K.A.T."/>
            <person name="Beckman K.B."/>
            <person name="Gohl D.M."/>
        </authorList>
    </citation>
    <scope>NUCLEOTIDE SEQUENCE</scope>
    <source>
        <strain evidence="1">Duluth1</strain>
        <tissue evidence="1">Whole animal</tissue>
    </source>
</reference>
<protein>
    <submittedName>
        <fullName evidence="1">Uncharacterized protein</fullName>
    </submittedName>
</protein>